<comment type="caution">
    <text evidence="1">The sequence shown here is derived from an EMBL/GenBank/DDBJ whole genome shotgun (WGS) entry which is preliminary data.</text>
</comment>
<evidence type="ECO:0000313" key="2">
    <source>
        <dbReference type="Proteomes" id="UP000039021"/>
    </source>
</evidence>
<dbReference type="EMBL" id="CSBK01000870">
    <property type="protein sequence ID" value="COY03157.1"/>
    <property type="molecule type" value="Genomic_DNA"/>
</dbReference>
<protein>
    <submittedName>
        <fullName evidence="1">Uncharacterized protein</fullName>
    </submittedName>
</protein>
<name>A0A916LAV1_MYCTX</name>
<proteinExistence type="predicted"/>
<reference evidence="2" key="1">
    <citation type="submission" date="2015-03" db="EMBL/GenBank/DDBJ databases">
        <authorList>
            <consortium name="Pathogen Informatics"/>
        </authorList>
    </citation>
    <scope>NUCLEOTIDE SEQUENCE [LARGE SCALE GENOMIC DNA]</scope>
    <source>
        <strain evidence="2">N09902308</strain>
    </source>
</reference>
<organism evidence="1 2">
    <name type="scientific">Mycobacterium tuberculosis</name>
    <dbReference type="NCBI Taxonomy" id="1773"/>
    <lineage>
        <taxon>Bacteria</taxon>
        <taxon>Bacillati</taxon>
        <taxon>Actinomycetota</taxon>
        <taxon>Actinomycetes</taxon>
        <taxon>Mycobacteriales</taxon>
        <taxon>Mycobacteriaceae</taxon>
        <taxon>Mycobacterium</taxon>
        <taxon>Mycobacterium tuberculosis complex</taxon>
    </lineage>
</organism>
<accession>A0A916LAV1</accession>
<dbReference type="AlphaFoldDB" id="A0A916LAV1"/>
<dbReference type="Proteomes" id="UP000039021">
    <property type="component" value="Unassembled WGS sequence"/>
</dbReference>
<evidence type="ECO:0000313" key="1">
    <source>
        <dbReference type="EMBL" id="COY03157.1"/>
    </source>
</evidence>
<sequence length="104" mass="10838">MIGTWVPGLNARQRRLLGSPALMNVSCPGGGAVGSFANRACSRSSTSVPCDNPATKIGPSVLRIAASRLFVPALTELPTVGEFKPVTGQKLPGYETTWRVAVGL</sequence>
<gene>
    <name evidence="1" type="ORF">ERS007739_02031</name>
</gene>